<sequence length="54" mass="6259">LDRKFKARSREKNNTQVVGISRGDKILSNVTDSTTRTKIYEKLNETNFQCININ</sequence>
<reference evidence="1" key="1">
    <citation type="submission" date="2014-12" db="EMBL/GenBank/DDBJ databases">
        <title>Insight into the proteome of Arion vulgaris.</title>
        <authorList>
            <person name="Aradska J."/>
            <person name="Bulat T."/>
            <person name="Smidak R."/>
            <person name="Sarate P."/>
            <person name="Gangsoo J."/>
            <person name="Sialana F."/>
            <person name="Bilban M."/>
            <person name="Lubec G."/>
        </authorList>
    </citation>
    <scope>NUCLEOTIDE SEQUENCE</scope>
    <source>
        <tissue evidence="1">Skin</tissue>
    </source>
</reference>
<organism evidence="1">
    <name type="scientific">Arion vulgaris</name>
    <dbReference type="NCBI Taxonomy" id="1028688"/>
    <lineage>
        <taxon>Eukaryota</taxon>
        <taxon>Metazoa</taxon>
        <taxon>Spiralia</taxon>
        <taxon>Lophotrochozoa</taxon>
        <taxon>Mollusca</taxon>
        <taxon>Gastropoda</taxon>
        <taxon>Heterobranchia</taxon>
        <taxon>Euthyneura</taxon>
        <taxon>Panpulmonata</taxon>
        <taxon>Eupulmonata</taxon>
        <taxon>Stylommatophora</taxon>
        <taxon>Helicina</taxon>
        <taxon>Arionoidea</taxon>
        <taxon>Arionidae</taxon>
        <taxon>Arion</taxon>
    </lineage>
</organism>
<name>A0A0B6XUK0_9EUPU</name>
<proteinExistence type="predicted"/>
<dbReference type="AlphaFoldDB" id="A0A0B6XUK0"/>
<feature type="non-terminal residue" evidence="1">
    <location>
        <position position="1"/>
    </location>
</feature>
<gene>
    <name evidence="1" type="primary">ORF781</name>
</gene>
<protein>
    <submittedName>
        <fullName evidence="1">Uncharacterized protein</fullName>
    </submittedName>
</protein>
<evidence type="ECO:0000313" key="1">
    <source>
        <dbReference type="EMBL" id="CEK47201.1"/>
    </source>
</evidence>
<dbReference type="EMBL" id="HACG01000336">
    <property type="protein sequence ID" value="CEK47201.1"/>
    <property type="molecule type" value="Transcribed_RNA"/>
</dbReference>
<accession>A0A0B6XUK0</accession>